<evidence type="ECO:0000259" key="1">
    <source>
        <dbReference type="PROSITE" id="PS50887"/>
    </source>
</evidence>
<protein>
    <submittedName>
        <fullName evidence="2">Diguanylate cyclase (GGDEF)-like protein</fullName>
    </submittedName>
</protein>
<dbReference type="PROSITE" id="PS50887">
    <property type="entry name" value="GGDEF"/>
    <property type="match status" value="1"/>
</dbReference>
<gene>
    <name evidence="2" type="ORF">BJ969_005702</name>
</gene>
<dbReference type="Gene3D" id="3.30.70.270">
    <property type="match status" value="1"/>
</dbReference>
<sequence length="282" mass="30661">MSVLDVTAPSQLPPIWDELITGLTVGVLLTDERGQVLATNDVAADLMQLTKSDLLTGARPSGWKVRDDTGAAMPDWSELAGQVLRAGSPLSTPMVVERGGHPTRLWADYHAVRAQGKRRVLILLQAVQTDVGHSRGLLDPLTGLPGRALLLDRLEQSLVRARTRGMLTTLVLLDVHRLAAFNTEHGFARGDELLGTLAGRLRQGMSDEHTVARYGGDEFALVADHPHGNGEAIAQQARRMASWPMRIGSTRIRPNLRVSWVTTNGNATAHAVLSRAEQQLQH</sequence>
<dbReference type="InterPro" id="IPR000160">
    <property type="entry name" value="GGDEF_dom"/>
</dbReference>
<name>A0A840NM30_9PSEU</name>
<dbReference type="SUPFAM" id="SSF55073">
    <property type="entry name" value="Nucleotide cyclase"/>
    <property type="match status" value="1"/>
</dbReference>
<dbReference type="CDD" id="cd01949">
    <property type="entry name" value="GGDEF"/>
    <property type="match status" value="1"/>
</dbReference>
<evidence type="ECO:0000313" key="2">
    <source>
        <dbReference type="EMBL" id="MBB5072614.1"/>
    </source>
</evidence>
<dbReference type="InterPro" id="IPR052155">
    <property type="entry name" value="Biofilm_reg_signaling"/>
</dbReference>
<keyword evidence="3" id="KW-1185">Reference proteome</keyword>
<organism evidence="2 3">
    <name type="scientific">Saccharopolyspora gloriosae</name>
    <dbReference type="NCBI Taxonomy" id="455344"/>
    <lineage>
        <taxon>Bacteria</taxon>
        <taxon>Bacillati</taxon>
        <taxon>Actinomycetota</taxon>
        <taxon>Actinomycetes</taxon>
        <taxon>Pseudonocardiales</taxon>
        <taxon>Pseudonocardiaceae</taxon>
        <taxon>Saccharopolyspora</taxon>
    </lineage>
</organism>
<dbReference type="Proteomes" id="UP000580474">
    <property type="component" value="Unassembled WGS sequence"/>
</dbReference>
<dbReference type="RefSeq" id="WP_184484084.1">
    <property type="nucleotide sequence ID" value="NZ_JACHIV010000001.1"/>
</dbReference>
<dbReference type="InterPro" id="IPR043128">
    <property type="entry name" value="Rev_trsase/Diguanyl_cyclase"/>
</dbReference>
<comment type="caution">
    <text evidence="2">The sequence shown here is derived from an EMBL/GenBank/DDBJ whole genome shotgun (WGS) entry which is preliminary data.</text>
</comment>
<dbReference type="AlphaFoldDB" id="A0A840NM30"/>
<dbReference type="InterPro" id="IPR029787">
    <property type="entry name" value="Nucleotide_cyclase"/>
</dbReference>
<evidence type="ECO:0000313" key="3">
    <source>
        <dbReference type="Proteomes" id="UP000580474"/>
    </source>
</evidence>
<reference evidence="2 3" key="1">
    <citation type="submission" date="2020-08" db="EMBL/GenBank/DDBJ databases">
        <title>Sequencing the genomes of 1000 actinobacteria strains.</title>
        <authorList>
            <person name="Klenk H.-P."/>
        </authorList>
    </citation>
    <scope>NUCLEOTIDE SEQUENCE [LARGE SCALE GENOMIC DNA]</scope>
    <source>
        <strain evidence="2 3">DSM 45582</strain>
    </source>
</reference>
<dbReference type="PANTHER" id="PTHR44757">
    <property type="entry name" value="DIGUANYLATE CYCLASE DGCP"/>
    <property type="match status" value="1"/>
</dbReference>
<dbReference type="EMBL" id="JACHIV010000001">
    <property type="protein sequence ID" value="MBB5072614.1"/>
    <property type="molecule type" value="Genomic_DNA"/>
</dbReference>
<dbReference type="NCBIfam" id="TIGR00254">
    <property type="entry name" value="GGDEF"/>
    <property type="match status" value="1"/>
</dbReference>
<proteinExistence type="predicted"/>
<dbReference type="SMART" id="SM00267">
    <property type="entry name" value="GGDEF"/>
    <property type="match status" value="1"/>
</dbReference>
<dbReference type="PANTHER" id="PTHR44757:SF2">
    <property type="entry name" value="BIOFILM ARCHITECTURE MAINTENANCE PROTEIN MBAA"/>
    <property type="match status" value="1"/>
</dbReference>
<feature type="domain" description="GGDEF" evidence="1">
    <location>
        <begin position="166"/>
        <end position="282"/>
    </location>
</feature>
<accession>A0A840NM30</accession>
<dbReference type="Pfam" id="PF00990">
    <property type="entry name" value="GGDEF"/>
    <property type="match status" value="1"/>
</dbReference>